<feature type="region of interest" description="Disordered" evidence="5">
    <location>
        <begin position="38"/>
        <end position="70"/>
    </location>
</feature>
<feature type="compositionally biased region" description="Acidic residues" evidence="5">
    <location>
        <begin position="125"/>
        <end position="139"/>
    </location>
</feature>
<keyword evidence="3" id="KW-0217">Developmental protein</keyword>
<dbReference type="AlphaFoldDB" id="A0A3B5KYU6"/>
<dbReference type="PANTHER" id="PTHR16770:SF3">
    <property type="entry name" value="PROTEIN RIPPLY2"/>
    <property type="match status" value="1"/>
</dbReference>
<dbReference type="GeneTree" id="ENSGT00940000161952"/>
<feature type="compositionally biased region" description="Polar residues" evidence="5">
    <location>
        <begin position="47"/>
        <end position="56"/>
    </location>
</feature>
<dbReference type="Pfam" id="PF14998">
    <property type="entry name" value="Ripply"/>
    <property type="match status" value="1"/>
</dbReference>
<evidence type="ECO:0008006" key="8">
    <source>
        <dbReference type="Google" id="ProtNLM"/>
    </source>
</evidence>
<reference evidence="6" key="2">
    <citation type="submission" date="2025-09" db="UniProtKB">
        <authorList>
            <consortium name="Ensembl"/>
        </authorList>
    </citation>
    <scope>IDENTIFICATION</scope>
</reference>
<feature type="region of interest" description="Disordered" evidence="5">
    <location>
        <begin position="121"/>
        <end position="152"/>
    </location>
</feature>
<dbReference type="GO" id="GO:0000122">
    <property type="term" value="P:negative regulation of transcription by RNA polymerase II"/>
    <property type="evidence" value="ECO:0007669"/>
    <property type="project" value="TreeGrafter"/>
</dbReference>
<evidence type="ECO:0000256" key="2">
    <source>
        <dbReference type="ARBA" id="ARBA00006944"/>
    </source>
</evidence>
<organism evidence="6 7">
    <name type="scientific">Xiphophorus couchianus</name>
    <name type="common">Monterrey platyfish</name>
    <dbReference type="NCBI Taxonomy" id="32473"/>
    <lineage>
        <taxon>Eukaryota</taxon>
        <taxon>Metazoa</taxon>
        <taxon>Chordata</taxon>
        <taxon>Craniata</taxon>
        <taxon>Vertebrata</taxon>
        <taxon>Euteleostomi</taxon>
        <taxon>Actinopterygii</taxon>
        <taxon>Neopterygii</taxon>
        <taxon>Teleostei</taxon>
        <taxon>Neoteleostei</taxon>
        <taxon>Acanthomorphata</taxon>
        <taxon>Ovalentaria</taxon>
        <taxon>Atherinomorphae</taxon>
        <taxon>Cyprinodontiformes</taxon>
        <taxon>Poeciliidae</taxon>
        <taxon>Poeciliinae</taxon>
        <taxon>Xiphophorus</taxon>
    </lineage>
</organism>
<dbReference type="PANTHER" id="PTHR16770">
    <property type="entry name" value="PROTEIN RIPPLY-LIKE"/>
    <property type="match status" value="1"/>
</dbReference>
<evidence type="ECO:0000256" key="4">
    <source>
        <dbReference type="ARBA" id="ARBA00023242"/>
    </source>
</evidence>
<dbReference type="STRING" id="32473.ENSXCOP00000005268"/>
<accession>A0A3B5KYU6</accession>
<evidence type="ECO:0000313" key="7">
    <source>
        <dbReference type="Proteomes" id="UP000261380"/>
    </source>
</evidence>
<comment type="similarity">
    <text evidence="2">Belongs to the ripply family.</text>
</comment>
<evidence type="ECO:0000256" key="3">
    <source>
        <dbReference type="ARBA" id="ARBA00022473"/>
    </source>
</evidence>
<evidence type="ECO:0000256" key="1">
    <source>
        <dbReference type="ARBA" id="ARBA00004123"/>
    </source>
</evidence>
<sequence>METLGDASKFNLARGSLQALINTSFLPRDSLPRGIFLGPDQRKENMENSGASSGLTSVRGGDNPTQQSNLWRPWNKTEIILINNMSILRLFWPKSKCFDYLYRDAETLLRNYPIQATICPYENSSSDEEGEDEDEDEMEGKEAHKNHFTLLY</sequence>
<keyword evidence="7" id="KW-1185">Reference proteome</keyword>
<evidence type="ECO:0000313" key="6">
    <source>
        <dbReference type="Ensembl" id="ENSXCOP00000005268.1"/>
    </source>
</evidence>
<dbReference type="GO" id="GO:0009880">
    <property type="term" value="P:embryonic pattern specification"/>
    <property type="evidence" value="ECO:0007669"/>
    <property type="project" value="TreeGrafter"/>
</dbReference>
<name>A0A3B5KYU6_9TELE</name>
<comment type="subcellular location">
    <subcellularLocation>
        <location evidence="1">Nucleus</location>
    </subcellularLocation>
</comment>
<keyword evidence="4" id="KW-0539">Nucleus</keyword>
<dbReference type="GO" id="GO:0005634">
    <property type="term" value="C:nucleus"/>
    <property type="evidence" value="ECO:0007669"/>
    <property type="project" value="UniProtKB-SubCell"/>
</dbReference>
<dbReference type="Proteomes" id="UP000261380">
    <property type="component" value="Unplaced"/>
</dbReference>
<evidence type="ECO:0000256" key="5">
    <source>
        <dbReference type="SAM" id="MobiDB-lite"/>
    </source>
</evidence>
<dbReference type="Ensembl" id="ENSXCOT00000005329.1">
    <property type="protein sequence ID" value="ENSXCOP00000005268.1"/>
    <property type="gene ID" value="ENSXCOG00000004120.1"/>
</dbReference>
<protein>
    <recommendedName>
        <fullName evidence="8">Protein ripply2</fullName>
    </recommendedName>
</protein>
<reference evidence="6" key="1">
    <citation type="submission" date="2025-08" db="UniProtKB">
        <authorList>
            <consortium name="Ensembl"/>
        </authorList>
    </citation>
    <scope>IDENTIFICATION</scope>
</reference>
<proteinExistence type="inferred from homology"/>
<dbReference type="InterPro" id="IPR028127">
    <property type="entry name" value="Ripply_fam"/>
</dbReference>